<protein>
    <recommendedName>
        <fullName evidence="5">Outer membrane repeat protein</fullName>
    </recommendedName>
</protein>
<reference evidence="3 4" key="1">
    <citation type="journal article" date="2015" name="Stand. Genomic Sci.">
        <title>Genomic Encyclopedia of Bacterial and Archaeal Type Strains, Phase III: the genomes of soil and plant-associated and newly described type strains.</title>
        <authorList>
            <person name="Whitman W.B."/>
            <person name="Woyke T."/>
            <person name="Klenk H.P."/>
            <person name="Zhou Y."/>
            <person name="Lilburn T.G."/>
            <person name="Beck B.J."/>
            <person name="De Vos P."/>
            <person name="Vandamme P."/>
            <person name="Eisen J.A."/>
            <person name="Garrity G."/>
            <person name="Hugenholtz P."/>
            <person name="Kyrpides N.C."/>
        </authorList>
    </citation>
    <scope>NUCLEOTIDE SEQUENCE [LARGE SCALE GENOMIC DNA]</scope>
    <source>
        <strain evidence="3 4">A3</strain>
    </source>
</reference>
<dbReference type="InterPro" id="IPR006626">
    <property type="entry name" value="PbH1"/>
</dbReference>
<feature type="chain" id="PRO_5020266781" description="Outer membrane repeat protein" evidence="2">
    <location>
        <begin position="26"/>
        <end position="718"/>
    </location>
</feature>
<dbReference type="OrthoDB" id="5959932at2"/>
<dbReference type="InterPro" id="IPR011050">
    <property type="entry name" value="Pectin_lyase_fold/virulence"/>
</dbReference>
<evidence type="ECO:0000256" key="1">
    <source>
        <dbReference type="SAM" id="MobiDB-lite"/>
    </source>
</evidence>
<name>A0A4R2ICG1_9GAMM</name>
<evidence type="ECO:0000256" key="2">
    <source>
        <dbReference type="SAM" id="SignalP"/>
    </source>
</evidence>
<dbReference type="EMBL" id="SLWQ01000003">
    <property type="protein sequence ID" value="TCO41449.1"/>
    <property type="molecule type" value="Genomic_DNA"/>
</dbReference>
<keyword evidence="2" id="KW-0732">Signal</keyword>
<feature type="compositionally biased region" description="Low complexity" evidence="1">
    <location>
        <begin position="55"/>
        <end position="67"/>
    </location>
</feature>
<evidence type="ECO:0008006" key="5">
    <source>
        <dbReference type="Google" id="ProtNLM"/>
    </source>
</evidence>
<dbReference type="NCBIfam" id="NF041518">
    <property type="entry name" value="choice_anch_Q"/>
    <property type="match status" value="1"/>
</dbReference>
<dbReference type="AlphaFoldDB" id="A0A4R2ICG1"/>
<feature type="signal peptide" evidence="2">
    <location>
        <begin position="1"/>
        <end position="25"/>
    </location>
</feature>
<evidence type="ECO:0000313" key="3">
    <source>
        <dbReference type="EMBL" id="TCO41449.1"/>
    </source>
</evidence>
<organism evidence="3 4">
    <name type="scientific">Dokdonella fugitiva</name>
    <dbReference type="NCBI Taxonomy" id="328517"/>
    <lineage>
        <taxon>Bacteria</taxon>
        <taxon>Pseudomonadati</taxon>
        <taxon>Pseudomonadota</taxon>
        <taxon>Gammaproteobacteria</taxon>
        <taxon>Lysobacterales</taxon>
        <taxon>Rhodanobacteraceae</taxon>
        <taxon>Dokdonella</taxon>
    </lineage>
</organism>
<dbReference type="InterPro" id="IPR059226">
    <property type="entry name" value="Choice_anch_Q_dom"/>
</dbReference>
<dbReference type="SUPFAM" id="SSF51126">
    <property type="entry name" value="Pectin lyase-like"/>
    <property type="match status" value="1"/>
</dbReference>
<dbReference type="PROSITE" id="PS51257">
    <property type="entry name" value="PROKAR_LIPOPROTEIN"/>
    <property type="match status" value="1"/>
</dbReference>
<sequence length="718" mass="72485">MPRRLRVFHPVPLAAALACAFAAEAAAPVAPGAHASPRYALRLEARRRPPRAHAPRAATTPRGATLPVTNCLDDGNAGSLRSVLAGAAEGDVIDMSALTCSTITLTQGALDTSVLGDHHLYDVTLQGPGRDALTIEAGGQSQVLVIGGFSSDQGTFTANDLTIANGSYAGSLAACIEGFGGTLALNRVAVTNCHASGTYPLVFGGAVDVTTLVMTDSTITNSTLAATGAHGTGAGGGAYASDGATLVRSTISGNAVVAPYASYDGYATVGGGLYSRGELSLVDSTISGNTIEATLDGQAANGGGVYVRGVATIAGSTIDGNGADGDGGGVYKAVFSVYGDPPPPQDTKLVVHDSTFSGNSAARGGGIASARPLTLANSTVAFNTGASGGGGVMFRLAGIYDAEGVLDLRSSIIATNTAGPSPAFAADLGADGTVAVTGSHALVGAADTAIALPADTIADDPELFPLAWNGGPTRTHALTATSPARDAGSNDDALAFDQRGTGFARVSGTAADIGAFETQLPASDTIFEDGFDGAIVPTVVDHLYDDGDGDTNQGPPSTFDPDMLWGNYFLAAPGGEIVTRISVAFGPTFPALANGPVTFWLLEDDDADGDPRNAHVVASTYGTPNVFNDTFFEVDIPPTWVHGGFFVGASAKLDGGADRPARADTSASGHDSWFFYAPDIAATIDDLAAAPFGTRNDDPQYVALPAAFMVRARGMTVP</sequence>
<gene>
    <name evidence="3" type="ORF">EV148_103369</name>
</gene>
<dbReference type="SMART" id="SM00710">
    <property type="entry name" value="PbH1"/>
    <property type="match status" value="5"/>
</dbReference>
<comment type="caution">
    <text evidence="3">The sequence shown here is derived from an EMBL/GenBank/DDBJ whole genome shotgun (WGS) entry which is preliminary data.</text>
</comment>
<feature type="region of interest" description="Disordered" evidence="1">
    <location>
        <begin position="45"/>
        <end position="69"/>
    </location>
</feature>
<evidence type="ECO:0000313" key="4">
    <source>
        <dbReference type="Proteomes" id="UP000294862"/>
    </source>
</evidence>
<accession>A0A4R2ICG1</accession>
<proteinExistence type="predicted"/>
<dbReference type="RefSeq" id="WP_131996592.1">
    <property type="nucleotide sequence ID" value="NZ_JACGXM010000004.1"/>
</dbReference>
<keyword evidence="4" id="KW-1185">Reference proteome</keyword>
<dbReference type="Proteomes" id="UP000294862">
    <property type="component" value="Unassembled WGS sequence"/>
</dbReference>